<evidence type="ECO:0000256" key="2">
    <source>
        <dbReference type="ARBA" id="ARBA00023125"/>
    </source>
</evidence>
<protein>
    <submittedName>
        <fullName evidence="5">Helix-turn-helix domain-containing protein</fullName>
    </submittedName>
</protein>
<dbReference type="RefSeq" id="WP_167176936.1">
    <property type="nucleotide sequence ID" value="NZ_BAAAEJ010000007.1"/>
</dbReference>
<keyword evidence="6" id="KW-1185">Reference proteome</keyword>
<feature type="domain" description="HTH hxlR-type" evidence="4">
    <location>
        <begin position="180"/>
        <end position="277"/>
    </location>
</feature>
<dbReference type="InterPro" id="IPR036388">
    <property type="entry name" value="WH-like_DNA-bd_sf"/>
</dbReference>
<dbReference type="Gene3D" id="1.10.10.10">
    <property type="entry name" value="Winged helix-like DNA-binding domain superfamily/Winged helix DNA-binding domain"/>
    <property type="match status" value="2"/>
</dbReference>
<gene>
    <name evidence="5" type="ORF">GCM10009093_17910</name>
</gene>
<keyword evidence="1" id="KW-0805">Transcription regulation</keyword>
<comment type="caution">
    <text evidence="5">The sequence shown here is derived from an EMBL/GenBank/DDBJ whole genome shotgun (WGS) entry which is preliminary data.</text>
</comment>
<proteinExistence type="predicted"/>
<evidence type="ECO:0000256" key="3">
    <source>
        <dbReference type="ARBA" id="ARBA00023163"/>
    </source>
</evidence>
<keyword evidence="3" id="KW-0804">Transcription</keyword>
<sequence>MSVTPKAPVKDDLKQTTASSASRALNLLGDRWALMICSQAFVGVTRFEDFQSRIGIARSLLTERLRRLENGGVLARHRYLERPPRDEYRLTDRGEDLFNTALMILRWEGLWHHDPKLRAHNLTHNCGHQLVPQCRCSHCDTEVLARDVNALLGPGAGFDPAPKARAQRRSTVEVRNNTEAKLERTIEVLGDRWVAHTIAAAFNGCHRFGEFQQKMGIATNILSERLARLVTLGVFEQRPYQTQPVRMEYRLTQKGLDLFPLVVTLVEWGQKWLSGPEGPPEILMHNCGQPLHARIVCAHCKKVVSRESLSGLHATPQ</sequence>
<dbReference type="Proteomes" id="UP001500791">
    <property type="component" value="Unassembled WGS sequence"/>
</dbReference>
<feature type="domain" description="HTH hxlR-type" evidence="4">
    <location>
        <begin position="19"/>
        <end position="116"/>
    </location>
</feature>
<keyword evidence="2" id="KW-0238">DNA-binding</keyword>
<dbReference type="EMBL" id="BAAAEJ010000007">
    <property type="protein sequence ID" value="GAA0391734.1"/>
    <property type="molecule type" value="Genomic_DNA"/>
</dbReference>
<organism evidence="5 6">
    <name type="scientific">Brevundimonas terrae</name>
    <dbReference type="NCBI Taxonomy" id="363631"/>
    <lineage>
        <taxon>Bacteria</taxon>
        <taxon>Pseudomonadati</taxon>
        <taxon>Pseudomonadota</taxon>
        <taxon>Alphaproteobacteria</taxon>
        <taxon>Caulobacterales</taxon>
        <taxon>Caulobacteraceae</taxon>
        <taxon>Brevundimonas</taxon>
    </lineage>
</organism>
<dbReference type="Pfam" id="PF01638">
    <property type="entry name" value="HxlR"/>
    <property type="match status" value="2"/>
</dbReference>
<dbReference type="PANTHER" id="PTHR33204:SF18">
    <property type="entry name" value="TRANSCRIPTIONAL REGULATORY PROTEIN"/>
    <property type="match status" value="1"/>
</dbReference>
<evidence type="ECO:0000259" key="4">
    <source>
        <dbReference type="PROSITE" id="PS51118"/>
    </source>
</evidence>
<evidence type="ECO:0000256" key="1">
    <source>
        <dbReference type="ARBA" id="ARBA00023015"/>
    </source>
</evidence>
<name>A0ABN0YD94_9CAUL</name>
<dbReference type="PANTHER" id="PTHR33204">
    <property type="entry name" value="TRANSCRIPTIONAL REGULATOR, MARR FAMILY"/>
    <property type="match status" value="1"/>
</dbReference>
<dbReference type="InterPro" id="IPR002577">
    <property type="entry name" value="HTH_HxlR"/>
</dbReference>
<dbReference type="SUPFAM" id="SSF46785">
    <property type="entry name" value="Winged helix' DNA-binding domain"/>
    <property type="match status" value="2"/>
</dbReference>
<accession>A0ABN0YD94</accession>
<dbReference type="InterPro" id="IPR036390">
    <property type="entry name" value="WH_DNA-bd_sf"/>
</dbReference>
<evidence type="ECO:0000313" key="6">
    <source>
        <dbReference type="Proteomes" id="UP001500791"/>
    </source>
</evidence>
<reference evidence="5 6" key="1">
    <citation type="journal article" date="2019" name="Int. J. Syst. Evol. Microbiol.">
        <title>The Global Catalogue of Microorganisms (GCM) 10K type strain sequencing project: providing services to taxonomists for standard genome sequencing and annotation.</title>
        <authorList>
            <consortium name="The Broad Institute Genomics Platform"/>
            <consortium name="The Broad Institute Genome Sequencing Center for Infectious Disease"/>
            <person name="Wu L."/>
            <person name="Ma J."/>
        </authorList>
    </citation>
    <scope>NUCLEOTIDE SEQUENCE [LARGE SCALE GENOMIC DNA]</scope>
    <source>
        <strain evidence="5 6">JCM 13476</strain>
    </source>
</reference>
<evidence type="ECO:0000313" key="5">
    <source>
        <dbReference type="EMBL" id="GAA0391734.1"/>
    </source>
</evidence>
<dbReference type="PROSITE" id="PS51118">
    <property type="entry name" value="HTH_HXLR"/>
    <property type="match status" value="2"/>
</dbReference>